<dbReference type="KEGG" id="this:HZT40_04255"/>
<dbReference type="Proteomes" id="UP000510621">
    <property type="component" value="Chromosome"/>
</dbReference>
<evidence type="ECO:0000313" key="1">
    <source>
        <dbReference type="EMBL" id="QLQ30950.1"/>
    </source>
</evidence>
<proteinExistence type="predicted"/>
<dbReference type="EMBL" id="CP059265">
    <property type="protein sequence ID" value="QLQ30950.1"/>
    <property type="molecule type" value="Genomic_DNA"/>
</dbReference>
<keyword evidence="2" id="KW-1185">Reference proteome</keyword>
<name>A0A7L6APC8_9GAMM</name>
<evidence type="ECO:0000313" key="2">
    <source>
        <dbReference type="Proteomes" id="UP000510621"/>
    </source>
</evidence>
<gene>
    <name evidence="1" type="ORF">HZT40_04255</name>
</gene>
<accession>A0A7L6APC8</accession>
<sequence>MSITGELTFLEVYEELVAYLKEKGNQTKFYVVNKYHQVKAYVVNKSRTVVKKVKEVSDYVVQKTKDAVCAGGVVLKEGYERVRNFFINKETGAFVFKDEATEPMSEERETVDVLVLPHLSDEEQEQVGELSSEEKIALTINDFAAVVGEFKLTTNMVKTALNSGQRILHGKELSSYQKIVSDKNIRNSCWLKPVREVLC</sequence>
<reference evidence="1" key="1">
    <citation type="submission" date="2020-06" db="EMBL/GenBank/DDBJ databases">
        <title>Analysis procedures for assessing recovery of high quality, complete, closed genomes from Nanopore long read metagenome sequencing.</title>
        <authorList>
            <person name="Bessarab I."/>
            <person name="Arumugam K."/>
            <person name="Haryono M."/>
            <person name="Liu X."/>
            <person name="Roy S."/>
            <person name="Zuniga-Montanez R.E."/>
            <person name="Qiu G."/>
            <person name="Drautz-Moses D.I."/>
            <person name="Law Y.Y."/>
            <person name="Wuertz S."/>
            <person name="Lauro F.M."/>
            <person name="Huson D.H."/>
            <person name="Williams R.B."/>
        </authorList>
    </citation>
    <scope>NUCLEOTIDE SEQUENCE [LARGE SCALE GENOMIC DNA]</scope>
    <source>
        <strain evidence="1">SSD2</strain>
    </source>
</reference>
<organism evidence="1 2">
    <name type="scientific">Candidatus Thiothrix singaporensis</name>
    <dbReference type="NCBI Taxonomy" id="2799669"/>
    <lineage>
        <taxon>Bacteria</taxon>
        <taxon>Pseudomonadati</taxon>
        <taxon>Pseudomonadota</taxon>
        <taxon>Gammaproteobacteria</taxon>
        <taxon>Thiotrichales</taxon>
        <taxon>Thiotrichaceae</taxon>
        <taxon>Thiothrix</taxon>
    </lineage>
</organism>
<dbReference type="AlphaFoldDB" id="A0A7L6APC8"/>
<protein>
    <submittedName>
        <fullName evidence="1">Uncharacterized protein</fullName>
    </submittedName>
</protein>